<keyword evidence="8" id="KW-0325">Glycoprotein</keyword>
<reference evidence="9 10" key="1">
    <citation type="submission" date="2024-05" db="EMBL/GenBank/DDBJ databases">
        <title>Genome sequencing and assembly of Indian major carp, Cirrhinus mrigala (Hamilton, 1822).</title>
        <authorList>
            <person name="Mohindra V."/>
            <person name="Chowdhury L.M."/>
            <person name="Lal K."/>
            <person name="Jena J.K."/>
        </authorList>
    </citation>
    <scope>NUCLEOTIDE SEQUENCE [LARGE SCALE GENOMIC DNA]</scope>
    <source>
        <strain evidence="9">CM1030</strain>
        <tissue evidence="9">Blood</tissue>
    </source>
</reference>
<evidence type="ECO:0000256" key="7">
    <source>
        <dbReference type="ARBA" id="ARBA00023136"/>
    </source>
</evidence>
<feature type="non-terminal residue" evidence="9">
    <location>
        <position position="1"/>
    </location>
</feature>
<comment type="similarity">
    <text evidence="2">Belongs to the nicastrin family.</text>
</comment>
<keyword evidence="7" id="KW-0472">Membrane</keyword>
<keyword evidence="6" id="KW-1133">Transmembrane helix</keyword>
<keyword evidence="5" id="KW-0256">Endoplasmic reticulum</keyword>
<comment type="subcellular location">
    <subcellularLocation>
        <location evidence="1">Endoplasmic reticulum membrane</location>
        <topology evidence="1">Single-pass membrane protein</topology>
    </subcellularLocation>
</comment>
<evidence type="ECO:0000256" key="4">
    <source>
        <dbReference type="ARBA" id="ARBA00022729"/>
    </source>
</evidence>
<evidence type="ECO:0000256" key="6">
    <source>
        <dbReference type="ARBA" id="ARBA00022989"/>
    </source>
</evidence>
<dbReference type="InterPro" id="IPR016574">
    <property type="entry name" value="Nicalin"/>
</dbReference>
<keyword evidence="3" id="KW-0812">Transmembrane</keyword>
<name>A0ABD0NK17_CIRMR</name>
<comment type="caution">
    <text evidence="9">The sequence shown here is derived from an EMBL/GenBank/DDBJ whole genome shotgun (WGS) entry which is preliminary data.</text>
</comment>
<evidence type="ECO:0000256" key="3">
    <source>
        <dbReference type="ARBA" id="ARBA00022692"/>
    </source>
</evidence>
<feature type="non-terminal residue" evidence="9">
    <location>
        <position position="92"/>
    </location>
</feature>
<keyword evidence="4" id="KW-0732">Signal</keyword>
<dbReference type="GO" id="GO:0005789">
    <property type="term" value="C:endoplasmic reticulum membrane"/>
    <property type="evidence" value="ECO:0007669"/>
    <property type="project" value="UniProtKB-SubCell"/>
</dbReference>
<gene>
    <name evidence="9" type="ORF">M9458_045390</name>
</gene>
<evidence type="ECO:0000313" key="10">
    <source>
        <dbReference type="Proteomes" id="UP001529510"/>
    </source>
</evidence>
<evidence type="ECO:0000256" key="5">
    <source>
        <dbReference type="ARBA" id="ARBA00022824"/>
    </source>
</evidence>
<evidence type="ECO:0000256" key="2">
    <source>
        <dbReference type="ARBA" id="ARBA00007717"/>
    </source>
</evidence>
<dbReference type="PANTHER" id="PTHR31826">
    <property type="entry name" value="NICALIN"/>
    <property type="match status" value="1"/>
</dbReference>
<protein>
    <submittedName>
        <fullName evidence="9">Uncharacterized protein</fullName>
    </submittedName>
</protein>
<evidence type="ECO:0000313" key="9">
    <source>
        <dbReference type="EMBL" id="KAL0161665.1"/>
    </source>
</evidence>
<accession>A0ABD0NK17</accession>
<dbReference type="AlphaFoldDB" id="A0ABD0NK17"/>
<organism evidence="9 10">
    <name type="scientific">Cirrhinus mrigala</name>
    <name type="common">Mrigala</name>
    <dbReference type="NCBI Taxonomy" id="683832"/>
    <lineage>
        <taxon>Eukaryota</taxon>
        <taxon>Metazoa</taxon>
        <taxon>Chordata</taxon>
        <taxon>Craniata</taxon>
        <taxon>Vertebrata</taxon>
        <taxon>Euteleostomi</taxon>
        <taxon>Actinopterygii</taxon>
        <taxon>Neopterygii</taxon>
        <taxon>Teleostei</taxon>
        <taxon>Ostariophysi</taxon>
        <taxon>Cypriniformes</taxon>
        <taxon>Cyprinidae</taxon>
        <taxon>Labeoninae</taxon>
        <taxon>Labeonini</taxon>
        <taxon>Cirrhinus</taxon>
    </lineage>
</organism>
<evidence type="ECO:0000256" key="1">
    <source>
        <dbReference type="ARBA" id="ARBA00004389"/>
    </source>
</evidence>
<evidence type="ECO:0000256" key="8">
    <source>
        <dbReference type="ARBA" id="ARBA00023180"/>
    </source>
</evidence>
<dbReference type="Proteomes" id="UP001529510">
    <property type="component" value="Unassembled WGS sequence"/>
</dbReference>
<sequence>RRCVMMRLADFSYEKYQKALRQSAGAVVIILPQNMSTMPQDIVQQFMELEPELLATETVVPVYFALEDEELLSIYTQTQISSSSQGSSSAAE</sequence>
<proteinExistence type="inferred from homology"/>
<dbReference type="EMBL" id="JAMKFB020000022">
    <property type="protein sequence ID" value="KAL0161665.1"/>
    <property type="molecule type" value="Genomic_DNA"/>
</dbReference>
<keyword evidence="10" id="KW-1185">Reference proteome</keyword>